<proteinExistence type="predicted"/>
<comment type="caution">
    <text evidence="2">The sequence shown here is derived from an EMBL/GenBank/DDBJ whole genome shotgun (WGS) entry which is preliminary data.</text>
</comment>
<dbReference type="Proteomes" id="UP000777438">
    <property type="component" value="Unassembled WGS sequence"/>
</dbReference>
<evidence type="ECO:0000256" key="1">
    <source>
        <dbReference type="SAM" id="MobiDB-lite"/>
    </source>
</evidence>
<dbReference type="Pfam" id="PF12013">
    <property type="entry name" value="OrsD"/>
    <property type="match status" value="1"/>
</dbReference>
<feature type="region of interest" description="Disordered" evidence="1">
    <location>
        <begin position="228"/>
        <end position="248"/>
    </location>
</feature>
<accession>A0A9P9AJ39</accession>
<reference evidence="2 3" key="1">
    <citation type="journal article" date="2021" name="Nat. Commun.">
        <title>Genetic determinants of endophytism in the Arabidopsis root mycobiome.</title>
        <authorList>
            <person name="Mesny F."/>
            <person name="Miyauchi S."/>
            <person name="Thiergart T."/>
            <person name="Pickel B."/>
            <person name="Atanasova L."/>
            <person name="Karlsson M."/>
            <person name="Huettel B."/>
            <person name="Barry K.W."/>
            <person name="Haridas S."/>
            <person name="Chen C."/>
            <person name="Bauer D."/>
            <person name="Andreopoulos W."/>
            <person name="Pangilinan J."/>
            <person name="LaButti K."/>
            <person name="Riley R."/>
            <person name="Lipzen A."/>
            <person name="Clum A."/>
            <person name="Drula E."/>
            <person name="Henrissat B."/>
            <person name="Kohler A."/>
            <person name="Grigoriev I.V."/>
            <person name="Martin F.M."/>
            <person name="Hacquard S."/>
        </authorList>
    </citation>
    <scope>NUCLEOTIDE SEQUENCE [LARGE SCALE GENOMIC DNA]</scope>
    <source>
        <strain evidence="2 3">MPI-CAGE-CH-0241</strain>
    </source>
</reference>
<evidence type="ECO:0008006" key="4">
    <source>
        <dbReference type="Google" id="ProtNLM"/>
    </source>
</evidence>
<organism evidence="2 3">
    <name type="scientific">Thelonectria olida</name>
    <dbReference type="NCBI Taxonomy" id="1576542"/>
    <lineage>
        <taxon>Eukaryota</taxon>
        <taxon>Fungi</taxon>
        <taxon>Dikarya</taxon>
        <taxon>Ascomycota</taxon>
        <taxon>Pezizomycotina</taxon>
        <taxon>Sordariomycetes</taxon>
        <taxon>Hypocreomycetidae</taxon>
        <taxon>Hypocreales</taxon>
        <taxon>Nectriaceae</taxon>
        <taxon>Thelonectria</taxon>
    </lineage>
</organism>
<gene>
    <name evidence="2" type="ORF">B0T10DRAFT_541398</name>
</gene>
<protein>
    <recommendedName>
        <fullName evidence="4">C2H2-type domain-containing protein</fullName>
    </recommendedName>
</protein>
<dbReference type="EMBL" id="JAGPYM010000048">
    <property type="protein sequence ID" value="KAH6871995.1"/>
    <property type="molecule type" value="Genomic_DNA"/>
</dbReference>
<dbReference type="AlphaFoldDB" id="A0A9P9AJ39"/>
<dbReference type="InterPro" id="IPR022698">
    <property type="entry name" value="OrsD"/>
</dbReference>
<evidence type="ECO:0000313" key="2">
    <source>
        <dbReference type="EMBL" id="KAH6871995.1"/>
    </source>
</evidence>
<name>A0A9P9AJ39_9HYPO</name>
<dbReference type="OrthoDB" id="3522001at2759"/>
<sequence length="248" mass="27979">MEQYAQINEQHRVLVCQLCPGGVRPGSAIDRHFRREHGLKGQILREINDYFAAMELNDPMYVTLPEDGSAAIQLLNVVRGYCCTMCRYPTIARDNITRHWRTAGHEATSRGQKQYVEVLLQSWMQGGHARYWIIGDADKAPAAKGASLAPGDMGSGGNEGSSAMERMIAEYEASFTEEDAERLRKGDVEEGIDRDSQWVKRLGWVRHFASRDKLDIFRAAECVEWRKTHKRPESSDCSSGWARASTAK</sequence>
<keyword evidence="3" id="KW-1185">Reference proteome</keyword>
<evidence type="ECO:0000313" key="3">
    <source>
        <dbReference type="Proteomes" id="UP000777438"/>
    </source>
</evidence>